<dbReference type="Pfam" id="PF03483">
    <property type="entry name" value="B3_4"/>
    <property type="match status" value="1"/>
</dbReference>
<dbReference type="Pfam" id="PF01588">
    <property type="entry name" value="tRNA_bind"/>
    <property type="match status" value="1"/>
</dbReference>
<dbReference type="GO" id="GO:0005524">
    <property type="term" value="F:ATP binding"/>
    <property type="evidence" value="ECO:0007669"/>
    <property type="project" value="UniProtKB-UniRule"/>
</dbReference>
<evidence type="ECO:0000256" key="2">
    <source>
        <dbReference type="ARBA" id="ARBA00008653"/>
    </source>
</evidence>
<dbReference type="PANTHER" id="PTHR10947">
    <property type="entry name" value="PHENYLALANYL-TRNA SYNTHETASE BETA CHAIN AND LEUCINE-RICH REPEAT-CONTAINING PROTEIN 47"/>
    <property type="match status" value="1"/>
</dbReference>
<dbReference type="SUPFAM" id="SSF46955">
    <property type="entry name" value="Putative DNA-binding domain"/>
    <property type="match status" value="1"/>
</dbReference>
<proteinExistence type="inferred from homology"/>
<dbReference type="SUPFAM" id="SSF55681">
    <property type="entry name" value="Class II aaRS and biotin synthetases"/>
    <property type="match status" value="1"/>
</dbReference>
<evidence type="ECO:0000256" key="16">
    <source>
        <dbReference type="PROSITE-ProRule" id="PRU00209"/>
    </source>
</evidence>
<evidence type="ECO:0000256" key="11">
    <source>
        <dbReference type="ARBA" id="ARBA00022884"/>
    </source>
</evidence>
<keyword evidence="6 15" id="KW-0436">Ligase</keyword>
<dbReference type="Gene3D" id="3.30.930.10">
    <property type="entry name" value="Bira Bifunctional Protein, Domain 2"/>
    <property type="match status" value="1"/>
</dbReference>
<feature type="binding site" evidence="15">
    <location>
        <position position="491"/>
    </location>
    <ligand>
        <name>Mg(2+)</name>
        <dbReference type="ChEBI" id="CHEBI:18420"/>
        <note>shared with alpha subunit</note>
    </ligand>
</feature>
<dbReference type="InterPro" id="IPR004532">
    <property type="entry name" value="Phe-tRNA-ligase_IIc_bsu_bact"/>
</dbReference>
<keyword evidence="11 16" id="KW-0694">RNA-binding</keyword>
<dbReference type="InterPro" id="IPR009061">
    <property type="entry name" value="DNA-bd_dom_put_sf"/>
</dbReference>
<name>A0AAC9KER5_9PROT</name>
<comment type="subcellular location">
    <subcellularLocation>
        <location evidence="1 15">Cytoplasm</location>
    </subcellularLocation>
</comment>
<dbReference type="Gene3D" id="3.30.70.380">
    <property type="entry name" value="Ferrodoxin-fold anticodon-binding domain"/>
    <property type="match status" value="1"/>
</dbReference>
<dbReference type="PANTHER" id="PTHR10947:SF0">
    <property type="entry name" value="PHENYLALANINE--TRNA LIGASE BETA SUBUNIT"/>
    <property type="match status" value="1"/>
</dbReference>
<dbReference type="InterPro" id="IPR005146">
    <property type="entry name" value="B3/B4_tRNA-bd"/>
</dbReference>
<dbReference type="GO" id="GO:0009328">
    <property type="term" value="C:phenylalanine-tRNA ligase complex"/>
    <property type="evidence" value="ECO:0007669"/>
    <property type="project" value="TreeGrafter"/>
</dbReference>
<evidence type="ECO:0000256" key="7">
    <source>
        <dbReference type="ARBA" id="ARBA00022723"/>
    </source>
</evidence>
<dbReference type="CDD" id="cd02796">
    <property type="entry name" value="tRNA_bind_bactPheRS"/>
    <property type="match status" value="1"/>
</dbReference>
<dbReference type="Gene3D" id="3.50.40.10">
    <property type="entry name" value="Phenylalanyl-trna Synthetase, Chain B, domain 3"/>
    <property type="match status" value="1"/>
</dbReference>
<keyword evidence="8 15" id="KW-0547">Nucleotide-binding</keyword>
<keyword evidence="7 15" id="KW-0479">Metal-binding</keyword>
<gene>
    <name evidence="15" type="primary">pheT</name>
    <name evidence="20" type="ORF">GbCGDNIH9_1506</name>
</gene>
<evidence type="ECO:0000259" key="18">
    <source>
        <dbReference type="PROSITE" id="PS51447"/>
    </source>
</evidence>
<organism evidence="20 21">
    <name type="scientific">Granulibacter bethesdensis</name>
    <dbReference type="NCBI Taxonomy" id="364410"/>
    <lineage>
        <taxon>Bacteria</taxon>
        <taxon>Pseudomonadati</taxon>
        <taxon>Pseudomonadota</taxon>
        <taxon>Alphaproteobacteria</taxon>
        <taxon>Acetobacterales</taxon>
        <taxon>Acetobacteraceae</taxon>
        <taxon>Granulibacter</taxon>
    </lineage>
</organism>
<dbReference type="InterPro" id="IPR033714">
    <property type="entry name" value="tRNA_bind_bactPheRS"/>
</dbReference>
<evidence type="ECO:0000313" key="21">
    <source>
        <dbReference type="Proteomes" id="UP000182373"/>
    </source>
</evidence>
<evidence type="ECO:0000256" key="15">
    <source>
        <dbReference type="HAMAP-Rule" id="MF_00283"/>
    </source>
</evidence>
<dbReference type="InterPro" id="IPR020825">
    <property type="entry name" value="Phe-tRNA_synthase-like_B3/B4"/>
</dbReference>
<dbReference type="PROSITE" id="PS51447">
    <property type="entry name" value="FDX_ACB"/>
    <property type="match status" value="1"/>
</dbReference>
<dbReference type="GO" id="GO:0006432">
    <property type="term" value="P:phenylalanyl-tRNA aminoacylation"/>
    <property type="evidence" value="ECO:0007669"/>
    <property type="project" value="UniProtKB-UniRule"/>
</dbReference>
<comment type="similarity">
    <text evidence="2 15">Belongs to the phenylalanyl-tRNA synthetase beta subunit family. Type 1 subfamily.</text>
</comment>
<dbReference type="FunFam" id="2.40.50.140:FF:000045">
    <property type="entry name" value="Phenylalanine--tRNA ligase beta subunit"/>
    <property type="match status" value="1"/>
</dbReference>
<feature type="binding site" evidence="15">
    <location>
        <position position="454"/>
    </location>
    <ligand>
        <name>Mg(2+)</name>
        <dbReference type="ChEBI" id="CHEBI:18420"/>
        <note>shared with alpha subunit</note>
    </ligand>
</feature>
<dbReference type="InterPro" id="IPR002547">
    <property type="entry name" value="tRNA-bd_dom"/>
</dbReference>
<reference evidence="21" key="1">
    <citation type="submission" date="2016-11" db="EMBL/GenBank/DDBJ databases">
        <title>Comparative genomic and phenotypic analysis of Granulibacter bethesdensis clinical isolates from patients with chronic granulomatous disease.</title>
        <authorList>
            <person name="Zarember K.A."/>
            <person name="Porcella S.F."/>
            <person name="Chu J."/>
            <person name="Ding L."/>
            <person name="Dahlstrom E."/>
            <person name="Barbian K."/>
            <person name="Martens C."/>
            <person name="Sykora L."/>
            <person name="Kramer S."/>
            <person name="Pettinato A.M."/>
            <person name="Hong H."/>
            <person name="Wald G."/>
            <person name="Berg L.J."/>
            <person name="Rogge L.S."/>
            <person name="Greenberg D.E."/>
            <person name="Falcone E.L."/>
            <person name="Neves J.F."/>
            <person name="Simoes M.J."/>
            <person name="Casal M."/>
            <person name="Rodriguez-Lopez F.C."/>
            <person name="Zelazny A."/>
            <person name="Gallin J.I."/>
            <person name="Holland S.M."/>
        </authorList>
    </citation>
    <scope>NUCLEOTIDE SEQUENCE [LARGE SCALE GENOMIC DNA]</scope>
    <source>
        <strain evidence="21">NIH9.1</strain>
    </source>
</reference>
<evidence type="ECO:0000256" key="4">
    <source>
        <dbReference type="ARBA" id="ARBA00022490"/>
    </source>
</evidence>
<keyword evidence="12 15" id="KW-0648">Protein biosynthesis</keyword>
<dbReference type="InterPro" id="IPR036690">
    <property type="entry name" value="Fdx_antiC-bd_sf"/>
</dbReference>
<sequence>MKFTLSWLKDHLDTDASLSRIAETLTAIGLELEGIEDRAAALTGFNVARIVSAEQHPNADRLRVCQVETGTERGTIQVVCGAPNARAGIGVVLATPGAVVPTNGMVIKEGEIRSVASMGMMCSARELGLGEDHDGIIELSPDLPLGTPYAALAGLDDPVIEISVTPNRGDALGVRGIARDLAAAGLGTLKPFQPVAVTASAPSAIHWAIEDREGCPFILGRTIRGVRNGPSPDWLAARLKAIGLRPINTLVDITNYFSFDLGRPLHVFDVAQVQGDMLTVRRGAGETFRTLNGKDITVTAEDCVIADASGVDSLAGITGGERTGCTEATTDVFIECALFDPVRIARSGRHHQISTDARQRFERGVDQALLPAALEAATAMILSLCGGEASAITSAGAEPSWQREATLRFARLEELGGLAVPPDEAVSALERLGFGILSRNAEHVTVSVPSWRNDMAARSPLDLPATLDAARAATLAEAAAEAEPEAELIEEVLRLRGMDAIPACSLPVDHAVPGASLSPRQTRAALARRELAASGLMECVTFSFVAHEVAARFGGTEESLRLLNPIASDLDQLRPTPVATLALALARNAARGLPEAALFEVGPAFSANGQSQVAAAIRGGMTPRHWLEPARSLDAMDAKGDLFSLLAALGVPMDSLSVTAEAPCWYHPGRSGVVRQGPKTVLGTFGELHPALIEAMDLPSPTIAFELFLDAVPEPKRRRRAAPTLPPFQPLTRDFAFLAQRGTSADALLRAIRGADRSLITRVSLFDVYDGDKLPEGMISLGVEVTLQPQERSLTDAEIEAISAKIVAAAGKATGATLR</sequence>
<dbReference type="SUPFAM" id="SSF54991">
    <property type="entry name" value="Anticodon-binding domain of PheRS"/>
    <property type="match status" value="1"/>
</dbReference>
<dbReference type="SMART" id="SM00896">
    <property type="entry name" value="FDX-ACB"/>
    <property type="match status" value="1"/>
</dbReference>
<dbReference type="EMBL" id="CP018191">
    <property type="protein sequence ID" value="APH54810.1"/>
    <property type="molecule type" value="Genomic_DNA"/>
</dbReference>
<keyword evidence="4 15" id="KW-0963">Cytoplasm</keyword>
<evidence type="ECO:0000256" key="9">
    <source>
        <dbReference type="ARBA" id="ARBA00022840"/>
    </source>
</evidence>
<keyword evidence="13 15" id="KW-0030">Aminoacyl-tRNA synthetase</keyword>
<evidence type="ECO:0000259" key="17">
    <source>
        <dbReference type="PROSITE" id="PS50886"/>
    </source>
</evidence>
<dbReference type="SMART" id="SM00874">
    <property type="entry name" value="B5"/>
    <property type="match status" value="1"/>
</dbReference>
<dbReference type="SUPFAM" id="SSF56037">
    <property type="entry name" value="PheT/TilS domain"/>
    <property type="match status" value="1"/>
</dbReference>
<protein>
    <recommendedName>
        <fullName evidence="15">Phenylalanine--tRNA ligase beta subunit</fullName>
        <ecNumber evidence="15">6.1.1.20</ecNumber>
    </recommendedName>
    <alternativeName>
        <fullName evidence="15">Phenylalanyl-tRNA synthetase beta subunit</fullName>
        <shortName evidence="15">PheRS</shortName>
    </alternativeName>
</protein>
<feature type="domain" description="TRNA-binding" evidence="17">
    <location>
        <begin position="39"/>
        <end position="150"/>
    </location>
</feature>
<evidence type="ECO:0000256" key="10">
    <source>
        <dbReference type="ARBA" id="ARBA00022842"/>
    </source>
</evidence>
<dbReference type="NCBIfam" id="NF045760">
    <property type="entry name" value="YtpR"/>
    <property type="match status" value="1"/>
</dbReference>
<keyword evidence="9 15" id="KW-0067">ATP-binding</keyword>
<dbReference type="InterPro" id="IPR045864">
    <property type="entry name" value="aa-tRNA-synth_II/BPL/LPL"/>
</dbReference>
<comment type="subunit">
    <text evidence="3 15">Tetramer of two alpha and two beta subunits.</text>
</comment>
<feature type="domain" description="B5" evidence="19">
    <location>
        <begin position="400"/>
        <end position="503"/>
    </location>
</feature>
<evidence type="ECO:0000256" key="5">
    <source>
        <dbReference type="ARBA" id="ARBA00022555"/>
    </source>
</evidence>
<dbReference type="InterPro" id="IPR005147">
    <property type="entry name" value="tRNA_synthase_B5-dom"/>
</dbReference>
<dbReference type="SMART" id="SM00873">
    <property type="entry name" value="B3_4"/>
    <property type="match status" value="1"/>
</dbReference>
<evidence type="ECO:0000256" key="3">
    <source>
        <dbReference type="ARBA" id="ARBA00011209"/>
    </source>
</evidence>
<comment type="cofactor">
    <cofactor evidence="15">
        <name>Mg(2+)</name>
        <dbReference type="ChEBI" id="CHEBI:18420"/>
    </cofactor>
    <text evidence="15">Binds 2 magnesium ions per tetramer.</text>
</comment>
<feature type="domain" description="FDX-ACB" evidence="18">
    <location>
        <begin position="726"/>
        <end position="819"/>
    </location>
</feature>
<dbReference type="NCBIfam" id="TIGR00472">
    <property type="entry name" value="pheT_bact"/>
    <property type="match status" value="1"/>
</dbReference>
<dbReference type="EC" id="6.1.1.20" evidence="15"/>
<feature type="binding site" evidence="15">
    <location>
        <position position="490"/>
    </location>
    <ligand>
        <name>Mg(2+)</name>
        <dbReference type="ChEBI" id="CHEBI:18420"/>
        <note>shared with alpha subunit</note>
    </ligand>
</feature>
<evidence type="ECO:0000256" key="1">
    <source>
        <dbReference type="ARBA" id="ARBA00004496"/>
    </source>
</evidence>
<dbReference type="Pfam" id="PF17759">
    <property type="entry name" value="tRNA_synthFbeta"/>
    <property type="match status" value="1"/>
</dbReference>
<dbReference type="Pfam" id="PF03147">
    <property type="entry name" value="FDX-ACB"/>
    <property type="match status" value="1"/>
</dbReference>
<dbReference type="InterPro" id="IPR041616">
    <property type="entry name" value="PheRS_beta_core"/>
</dbReference>
<evidence type="ECO:0000256" key="12">
    <source>
        <dbReference type="ARBA" id="ARBA00022917"/>
    </source>
</evidence>
<dbReference type="GO" id="GO:0004826">
    <property type="term" value="F:phenylalanine-tRNA ligase activity"/>
    <property type="evidence" value="ECO:0007669"/>
    <property type="project" value="UniProtKB-UniRule"/>
</dbReference>
<dbReference type="Gene3D" id="3.30.56.10">
    <property type="match status" value="2"/>
</dbReference>
<dbReference type="InterPro" id="IPR005121">
    <property type="entry name" value="Fdx_antiC-bd"/>
</dbReference>
<comment type="catalytic activity">
    <reaction evidence="14 15">
        <text>tRNA(Phe) + L-phenylalanine + ATP = L-phenylalanyl-tRNA(Phe) + AMP + diphosphate + H(+)</text>
        <dbReference type="Rhea" id="RHEA:19413"/>
        <dbReference type="Rhea" id="RHEA-COMP:9668"/>
        <dbReference type="Rhea" id="RHEA-COMP:9699"/>
        <dbReference type="ChEBI" id="CHEBI:15378"/>
        <dbReference type="ChEBI" id="CHEBI:30616"/>
        <dbReference type="ChEBI" id="CHEBI:33019"/>
        <dbReference type="ChEBI" id="CHEBI:58095"/>
        <dbReference type="ChEBI" id="CHEBI:78442"/>
        <dbReference type="ChEBI" id="CHEBI:78531"/>
        <dbReference type="ChEBI" id="CHEBI:456215"/>
        <dbReference type="EC" id="6.1.1.20"/>
    </reaction>
</comment>
<dbReference type="GO" id="GO:0000049">
    <property type="term" value="F:tRNA binding"/>
    <property type="evidence" value="ECO:0007669"/>
    <property type="project" value="UniProtKB-UniRule"/>
</dbReference>
<keyword evidence="5 16" id="KW-0820">tRNA-binding</keyword>
<dbReference type="Gene3D" id="2.40.50.140">
    <property type="entry name" value="Nucleic acid-binding proteins"/>
    <property type="match status" value="1"/>
</dbReference>
<keyword evidence="10 15" id="KW-0460">Magnesium</keyword>
<accession>A0AAC9KER5</accession>
<dbReference type="RefSeq" id="WP_072572764.1">
    <property type="nucleotide sequence ID" value="NZ_CP018191.1"/>
</dbReference>
<dbReference type="CDD" id="cd00769">
    <property type="entry name" value="PheRS_beta_core"/>
    <property type="match status" value="1"/>
</dbReference>
<dbReference type="GO" id="GO:0000287">
    <property type="term" value="F:magnesium ion binding"/>
    <property type="evidence" value="ECO:0007669"/>
    <property type="project" value="UniProtKB-UniRule"/>
</dbReference>
<dbReference type="AlphaFoldDB" id="A0AAC9KER5"/>
<dbReference type="InterPro" id="IPR012340">
    <property type="entry name" value="NA-bd_OB-fold"/>
</dbReference>
<dbReference type="PROSITE" id="PS50886">
    <property type="entry name" value="TRBD"/>
    <property type="match status" value="1"/>
</dbReference>
<dbReference type="InterPro" id="IPR045060">
    <property type="entry name" value="Phe-tRNA-ligase_IIc_bsu"/>
</dbReference>
<evidence type="ECO:0000313" key="20">
    <source>
        <dbReference type="EMBL" id="APH54810.1"/>
    </source>
</evidence>
<dbReference type="PROSITE" id="PS51483">
    <property type="entry name" value="B5"/>
    <property type="match status" value="1"/>
</dbReference>
<evidence type="ECO:0000256" key="6">
    <source>
        <dbReference type="ARBA" id="ARBA00022598"/>
    </source>
</evidence>
<evidence type="ECO:0000256" key="13">
    <source>
        <dbReference type="ARBA" id="ARBA00023146"/>
    </source>
</evidence>
<dbReference type="HAMAP" id="MF_00283">
    <property type="entry name" value="Phe_tRNA_synth_beta1"/>
    <property type="match status" value="1"/>
</dbReference>
<dbReference type="Pfam" id="PF03484">
    <property type="entry name" value="B5"/>
    <property type="match status" value="1"/>
</dbReference>
<evidence type="ECO:0000259" key="19">
    <source>
        <dbReference type="PROSITE" id="PS51483"/>
    </source>
</evidence>
<dbReference type="SUPFAM" id="SSF50249">
    <property type="entry name" value="Nucleic acid-binding proteins"/>
    <property type="match status" value="1"/>
</dbReference>
<dbReference type="Proteomes" id="UP000182373">
    <property type="component" value="Chromosome"/>
</dbReference>
<comment type="caution">
    <text evidence="15">Lacks conserved residue(s) required for the propagation of feature annotation.</text>
</comment>
<evidence type="ECO:0000256" key="14">
    <source>
        <dbReference type="ARBA" id="ARBA00049255"/>
    </source>
</evidence>
<evidence type="ECO:0000256" key="8">
    <source>
        <dbReference type="ARBA" id="ARBA00022741"/>
    </source>
</evidence>